<feature type="region of interest" description="Disordered" evidence="1">
    <location>
        <begin position="382"/>
        <end position="414"/>
    </location>
</feature>
<sequence>MARPSKSKQFAIYEDAGIPTPDSDESHQPSFDDALRARQEAIDEEEDEDVFTEKIHGDSVEDGSELEDIEEAVEDEPTDEERRESAITSISSLPDSSTDTDQEPTLLMHKPYTPPIIRPSFRRPESVRRMQMTSPVPFERSPRRSALHSQSRSGTPRSARSSIKGSPRSRRSQYEECVEAEKKEYPLVLLHVSLLPVELRWSMEAMQEVLPQSTLVNLQKLRSKVTETILQRGILIPHPREEYELLEERLLEALELRKERVTKCGHFRARDSISSASSEEGSLNSDSGVGSSVDSDGELCMTCRHHLKTARPIHGSGGSKWNIRVFAANGLMRASAWAAAWSEMERVDVEILPWIGEDLRQQLDARMEQEDVDRTLDVAAPETWSAPDPEPEQFTLPSAPEISTEPPRPDERMDVNADLPQVYRAKDVPLSLLLKNYIFLLAKDRRNIAIFGLAVLAMWLSLRAALVSPTLEISSLPPMCESNKPEAVPMDTSDLRAREEQGIAVEANASMVEMVMTEEREPLPVPTTPKPDMDLENFVPDIIESPSDEDFVGTCDNPASTARLFGRQCELIEGP</sequence>
<name>A0ABR0EWK2_ZASCE</name>
<evidence type="ECO:0000313" key="2">
    <source>
        <dbReference type="EMBL" id="KAK4505571.1"/>
    </source>
</evidence>
<keyword evidence="3" id="KW-1185">Reference proteome</keyword>
<evidence type="ECO:0008006" key="4">
    <source>
        <dbReference type="Google" id="ProtNLM"/>
    </source>
</evidence>
<evidence type="ECO:0000256" key="1">
    <source>
        <dbReference type="SAM" id="MobiDB-lite"/>
    </source>
</evidence>
<feature type="compositionally biased region" description="Acidic residues" evidence="1">
    <location>
        <begin position="60"/>
        <end position="79"/>
    </location>
</feature>
<dbReference type="Proteomes" id="UP001305779">
    <property type="component" value="Unassembled WGS sequence"/>
</dbReference>
<feature type="region of interest" description="Disordered" evidence="1">
    <location>
        <begin position="1"/>
        <end position="174"/>
    </location>
</feature>
<proteinExistence type="predicted"/>
<organism evidence="2 3">
    <name type="scientific">Zasmidium cellare</name>
    <name type="common">Wine cellar mold</name>
    <name type="synonym">Racodium cellare</name>
    <dbReference type="NCBI Taxonomy" id="395010"/>
    <lineage>
        <taxon>Eukaryota</taxon>
        <taxon>Fungi</taxon>
        <taxon>Dikarya</taxon>
        <taxon>Ascomycota</taxon>
        <taxon>Pezizomycotina</taxon>
        <taxon>Dothideomycetes</taxon>
        <taxon>Dothideomycetidae</taxon>
        <taxon>Mycosphaerellales</taxon>
        <taxon>Mycosphaerellaceae</taxon>
        <taxon>Zasmidium</taxon>
    </lineage>
</organism>
<evidence type="ECO:0000313" key="3">
    <source>
        <dbReference type="Proteomes" id="UP001305779"/>
    </source>
</evidence>
<accession>A0ABR0EWK2</accession>
<feature type="compositionally biased region" description="Polar residues" evidence="1">
    <location>
        <begin position="147"/>
        <end position="164"/>
    </location>
</feature>
<feature type="compositionally biased region" description="Polar residues" evidence="1">
    <location>
        <begin position="86"/>
        <end position="99"/>
    </location>
</feature>
<comment type="caution">
    <text evidence="2">The sequence shown here is derived from an EMBL/GenBank/DDBJ whole genome shotgun (WGS) entry which is preliminary data.</text>
</comment>
<gene>
    <name evidence="2" type="ORF">PRZ48_003534</name>
</gene>
<reference evidence="2 3" key="1">
    <citation type="journal article" date="2023" name="G3 (Bethesda)">
        <title>A chromosome-level genome assembly of Zasmidium syzygii isolated from banana leaves.</title>
        <authorList>
            <person name="van Westerhoven A.C."/>
            <person name="Mehrabi R."/>
            <person name="Talebi R."/>
            <person name="Steentjes M.B.F."/>
            <person name="Corcolon B."/>
            <person name="Chong P.A."/>
            <person name="Kema G.H.J."/>
            <person name="Seidl M.F."/>
        </authorList>
    </citation>
    <scope>NUCLEOTIDE SEQUENCE [LARGE SCALE GENOMIC DNA]</scope>
    <source>
        <strain evidence="2 3">P124</strain>
    </source>
</reference>
<dbReference type="EMBL" id="JAXOVC010000002">
    <property type="protein sequence ID" value="KAK4505571.1"/>
    <property type="molecule type" value="Genomic_DNA"/>
</dbReference>
<protein>
    <recommendedName>
        <fullName evidence="4">Pathway-specific nitrogen regulator</fullName>
    </recommendedName>
</protein>